<dbReference type="Gene3D" id="3.40.50.2300">
    <property type="match status" value="2"/>
</dbReference>
<dbReference type="InterPro" id="IPR010982">
    <property type="entry name" value="Lambda_DNA-bd_dom_sf"/>
</dbReference>
<dbReference type="Pfam" id="PF13377">
    <property type="entry name" value="Peripla_BP_3"/>
    <property type="match status" value="1"/>
</dbReference>
<dbReference type="SUPFAM" id="SSF53822">
    <property type="entry name" value="Periplasmic binding protein-like I"/>
    <property type="match status" value="1"/>
</dbReference>
<evidence type="ECO:0000313" key="2">
    <source>
        <dbReference type="Proteomes" id="UP000231791"/>
    </source>
</evidence>
<keyword evidence="2" id="KW-1185">Reference proteome</keyword>
<dbReference type="GO" id="GO:0003700">
    <property type="term" value="F:DNA-binding transcription factor activity"/>
    <property type="evidence" value="ECO:0007669"/>
    <property type="project" value="TreeGrafter"/>
</dbReference>
<dbReference type="CDD" id="cd01392">
    <property type="entry name" value="HTH_LacI"/>
    <property type="match status" value="1"/>
</dbReference>
<dbReference type="Pfam" id="PF00356">
    <property type="entry name" value="LacI"/>
    <property type="match status" value="1"/>
</dbReference>
<dbReference type="PRINTS" id="PR00036">
    <property type="entry name" value="HTHLACI"/>
</dbReference>
<name>A0A2K8P7Q8_STRLA</name>
<dbReference type="InterPro" id="IPR000843">
    <property type="entry name" value="HTH_LacI"/>
</dbReference>
<dbReference type="PROSITE" id="PS00356">
    <property type="entry name" value="HTH_LACI_1"/>
    <property type="match status" value="1"/>
</dbReference>
<dbReference type="InterPro" id="IPR028082">
    <property type="entry name" value="Peripla_BP_I"/>
</dbReference>
<organism evidence="1 2">
    <name type="scientific">Streptomyces lavendulae subsp. lavendulae</name>
    <dbReference type="NCBI Taxonomy" id="58340"/>
    <lineage>
        <taxon>Bacteria</taxon>
        <taxon>Bacillati</taxon>
        <taxon>Actinomycetota</taxon>
        <taxon>Actinomycetes</taxon>
        <taxon>Kitasatosporales</taxon>
        <taxon>Streptomycetaceae</taxon>
        <taxon>Streptomyces</taxon>
    </lineage>
</organism>
<dbReference type="SUPFAM" id="SSF47413">
    <property type="entry name" value="lambda repressor-like DNA-binding domains"/>
    <property type="match status" value="1"/>
</dbReference>
<dbReference type="CDD" id="cd06267">
    <property type="entry name" value="PBP1_LacI_sugar_binding-like"/>
    <property type="match status" value="1"/>
</dbReference>
<dbReference type="PROSITE" id="PS50932">
    <property type="entry name" value="HTH_LACI_2"/>
    <property type="match status" value="1"/>
</dbReference>
<protein>
    <submittedName>
        <fullName evidence="1">HTH-type transcriptional regulator DegA</fullName>
    </submittedName>
</protein>
<dbReference type="SMART" id="SM00354">
    <property type="entry name" value="HTH_LACI"/>
    <property type="match status" value="1"/>
</dbReference>
<proteinExistence type="predicted"/>
<reference evidence="1 2" key="1">
    <citation type="submission" date="2017-11" db="EMBL/GenBank/DDBJ databases">
        <title>Complete genome sequence of Streptomyces lavendulae subsp. lavendulae CCM 3239 (formerly 'Streptomyces aureofaciens CCM 3239'), the producer of the angucycline-type antibiotic auricin.</title>
        <authorList>
            <person name="Busche T."/>
            <person name="Novakova R."/>
            <person name="Al'Dilaimi A."/>
            <person name="Homerova D."/>
            <person name="Feckova L."/>
            <person name="Rezuchova B."/>
            <person name="Mingyar E."/>
            <person name="Csolleiova D."/>
            <person name="Bekeova C."/>
            <person name="Winkler A."/>
            <person name="Sevcikova B."/>
            <person name="Kalinowski J."/>
            <person name="Kormanec J."/>
            <person name="Ruckert C."/>
        </authorList>
    </citation>
    <scope>NUCLEOTIDE SEQUENCE [LARGE SCALE GENOMIC DNA]</scope>
    <source>
        <strain evidence="1 2">CCM 3239</strain>
    </source>
</reference>
<dbReference type="Proteomes" id="UP000231791">
    <property type="component" value="Chromosome"/>
</dbReference>
<dbReference type="Gene3D" id="1.10.260.40">
    <property type="entry name" value="lambda repressor-like DNA-binding domains"/>
    <property type="match status" value="1"/>
</dbReference>
<accession>A0A2K8P7Q8</accession>
<dbReference type="PANTHER" id="PTHR30146">
    <property type="entry name" value="LACI-RELATED TRANSCRIPTIONAL REPRESSOR"/>
    <property type="match status" value="1"/>
</dbReference>
<dbReference type="GO" id="GO:0000976">
    <property type="term" value="F:transcription cis-regulatory region binding"/>
    <property type="evidence" value="ECO:0007669"/>
    <property type="project" value="TreeGrafter"/>
</dbReference>
<dbReference type="PANTHER" id="PTHR30146:SF153">
    <property type="entry name" value="LACTOSE OPERON REPRESSOR"/>
    <property type="match status" value="1"/>
</dbReference>
<dbReference type="InterPro" id="IPR046335">
    <property type="entry name" value="LacI/GalR-like_sensor"/>
</dbReference>
<dbReference type="EMBL" id="CP024985">
    <property type="protein sequence ID" value="ATZ22769.1"/>
    <property type="molecule type" value="Genomic_DNA"/>
</dbReference>
<gene>
    <name evidence="1" type="primary">degA2</name>
    <name evidence="1" type="ORF">SLAV_04305</name>
</gene>
<dbReference type="KEGG" id="slx:SLAV_04305"/>
<dbReference type="AlphaFoldDB" id="A0A2K8P7Q8"/>
<evidence type="ECO:0000313" key="1">
    <source>
        <dbReference type="EMBL" id="ATZ22769.1"/>
    </source>
</evidence>
<sequence>MEVHTADETMARTNGRAEEEGFEMAVTLAEVAARAGVSSATVSRVLNGGYPVAGGTRTRVEQAVEELGYIANAPARALAAATSDLVGVLVHDVADSFFGILAGSLQSALDPTGPGEARRLAVVCNTAGDPAAETAYLGLLEGQRAGGVVLTGGAAENPDHTAALAVRVSRMAAAGTRVVLCGRPPLPLPAALPVATITFDDRGGAFRLAEHLMTLGHRHIAYLAGPPGLSTTRERLAGHRAALARHDPAGSDACAALTVHAGFERSAGYDATRELLRRGRPFTAVAAANDTVATGAAAALREAGLRIPEDVSVAGFDDLPFAVDTAPALTTVRVPLREAGLLAAQLVTGRRALPPGGITTLPTELMVRGSTAPPTAGRRRP</sequence>